<evidence type="ECO:0000313" key="4">
    <source>
        <dbReference type="Proteomes" id="UP000031443"/>
    </source>
</evidence>
<evidence type="ECO:0000256" key="2">
    <source>
        <dbReference type="ARBA" id="ARBA00022737"/>
    </source>
</evidence>
<organism evidence="3 4">
    <name type="scientific">Chelonia mydas</name>
    <name type="common">Green sea-turtle</name>
    <name type="synonym">Chelonia agassizi</name>
    <dbReference type="NCBI Taxonomy" id="8469"/>
    <lineage>
        <taxon>Eukaryota</taxon>
        <taxon>Metazoa</taxon>
        <taxon>Chordata</taxon>
        <taxon>Craniata</taxon>
        <taxon>Vertebrata</taxon>
        <taxon>Euteleostomi</taxon>
        <taxon>Archelosauria</taxon>
        <taxon>Testudinata</taxon>
        <taxon>Testudines</taxon>
        <taxon>Cryptodira</taxon>
        <taxon>Durocryptodira</taxon>
        <taxon>Americhelydia</taxon>
        <taxon>Chelonioidea</taxon>
        <taxon>Cheloniidae</taxon>
        <taxon>Chelonia</taxon>
    </lineage>
</organism>
<keyword evidence="2" id="KW-0677">Repeat</keyword>
<dbReference type="InterPro" id="IPR015915">
    <property type="entry name" value="Kelch-typ_b-propeller"/>
</dbReference>
<keyword evidence="4" id="KW-1185">Reference proteome</keyword>
<evidence type="ECO:0000256" key="1">
    <source>
        <dbReference type="ARBA" id="ARBA00022441"/>
    </source>
</evidence>
<dbReference type="Proteomes" id="UP000031443">
    <property type="component" value="Unassembled WGS sequence"/>
</dbReference>
<accession>M7B236</accession>
<reference evidence="4" key="1">
    <citation type="journal article" date="2013" name="Nat. Genet.">
        <title>The draft genomes of soft-shell turtle and green sea turtle yield insights into the development and evolution of the turtle-specific body plan.</title>
        <authorList>
            <person name="Wang Z."/>
            <person name="Pascual-Anaya J."/>
            <person name="Zadissa A."/>
            <person name="Li W."/>
            <person name="Niimura Y."/>
            <person name="Huang Z."/>
            <person name="Li C."/>
            <person name="White S."/>
            <person name="Xiong Z."/>
            <person name="Fang D."/>
            <person name="Wang B."/>
            <person name="Ming Y."/>
            <person name="Chen Y."/>
            <person name="Zheng Y."/>
            <person name="Kuraku S."/>
            <person name="Pignatelli M."/>
            <person name="Herrero J."/>
            <person name="Beal K."/>
            <person name="Nozawa M."/>
            <person name="Li Q."/>
            <person name="Wang J."/>
            <person name="Zhang H."/>
            <person name="Yu L."/>
            <person name="Shigenobu S."/>
            <person name="Wang J."/>
            <person name="Liu J."/>
            <person name="Flicek P."/>
            <person name="Searle S."/>
            <person name="Wang J."/>
            <person name="Kuratani S."/>
            <person name="Yin Y."/>
            <person name="Aken B."/>
            <person name="Zhang G."/>
            <person name="Irie N."/>
        </authorList>
    </citation>
    <scope>NUCLEOTIDE SEQUENCE [LARGE SCALE GENOMIC DNA]</scope>
</reference>
<dbReference type="AlphaFoldDB" id="M7B236"/>
<keyword evidence="1" id="KW-0880">Kelch repeat</keyword>
<dbReference type="STRING" id="8469.M7B236"/>
<proteinExistence type="predicted"/>
<name>M7B236_CHEMY</name>
<dbReference type="EMBL" id="KB546796">
    <property type="protein sequence ID" value="EMP31129.1"/>
    <property type="molecule type" value="Genomic_DNA"/>
</dbReference>
<protein>
    <submittedName>
        <fullName evidence="3">Kelch domain-containing protein 2</fullName>
    </submittedName>
</protein>
<dbReference type="PANTHER" id="PTHR46228:SF3">
    <property type="entry name" value="KELCH DOMAIN-CONTAINING PROTEIN 2"/>
    <property type="match status" value="1"/>
</dbReference>
<dbReference type="PANTHER" id="PTHR46228">
    <property type="entry name" value="KELCH DOMAIN-CONTAINING PROTEIN"/>
    <property type="match status" value="1"/>
</dbReference>
<dbReference type="SUPFAM" id="SSF117281">
    <property type="entry name" value="Kelch motif"/>
    <property type="match status" value="1"/>
</dbReference>
<dbReference type="Gene3D" id="2.120.10.80">
    <property type="entry name" value="Kelch-type beta propeller"/>
    <property type="match status" value="1"/>
</dbReference>
<gene>
    <name evidence="3" type="ORF">UY3_11738</name>
</gene>
<sequence>MADDNEELQADEELPAPAEDNFEQLENSSPAERSGHVAVTDGHCMFVWGGYKNAQVRGFYDFYLPRDEIWIYSMETGRWLIFFGGYGYSPEGIPIGTFEFDETSFWDSRMNDLYHLNLDTWEWNEILVLYQNEERKRSRLELTGESTYRSRLWHTACASEEGEVIVFGGCANNLLAHHKAPPIVKRISLSSVTKTFNATGKFHCV</sequence>
<evidence type="ECO:0000313" key="3">
    <source>
        <dbReference type="EMBL" id="EMP31129.1"/>
    </source>
</evidence>
<dbReference type="eggNOG" id="KOG0379">
    <property type="taxonomic scope" value="Eukaryota"/>
</dbReference>